<dbReference type="InterPro" id="IPR025982">
    <property type="entry name" value="SieB"/>
</dbReference>
<evidence type="ECO:0000256" key="1">
    <source>
        <dbReference type="SAM" id="Phobius"/>
    </source>
</evidence>
<keyword evidence="3" id="KW-1185">Reference proteome</keyword>
<accession>A0ABX7R3A6</accession>
<name>A0ABX7R3A6_9GAMM</name>
<gene>
    <name evidence="2" type="ORF">JYB85_02210</name>
</gene>
<dbReference type="Pfam" id="PF14163">
    <property type="entry name" value="SieB"/>
    <property type="match status" value="1"/>
</dbReference>
<keyword evidence="1" id="KW-0812">Transmembrane</keyword>
<feature type="transmembrane region" description="Helical" evidence="1">
    <location>
        <begin position="55"/>
        <end position="76"/>
    </location>
</feature>
<keyword evidence="1" id="KW-0472">Membrane</keyword>
<sequence>MNKLDLTSLGGLNGKHWLTKAMLWLVVACGGLLFGPQALLEALNLNSVVESQPQLLGLGLIIGAAYFVSRLLNFLLDEAICYLGDRRAVETIEKKVRLMDPAERALLREFFLQGATILTLPKDELAVKSLVATNILECLGNERHYAIQGSTAEYKISMKARIYLNRDVLRLPAGEPSQEELQQLIRTRPSFVTGLVQARKPGSQRAA</sequence>
<evidence type="ECO:0000313" key="3">
    <source>
        <dbReference type="Proteomes" id="UP000663207"/>
    </source>
</evidence>
<dbReference type="RefSeq" id="WP_207380860.1">
    <property type="nucleotide sequence ID" value="NZ_CP071502.1"/>
</dbReference>
<proteinExistence type="predicted"/>
<dbReference type="Proteomes" id="UP000663207">
    <property type="component" value="Chromosome"/>
</dbReference>
<dbReference type="EMBL" id="CP071502">
    <property type="protein sequence ID" value="QSX37675.1"/>
    <property type="molecule type" value="Genomic_DNA"/>
</dbReference>
<reference evidence="2 3" key="1">
    <citation type="submission" date="2021-03" db="EMBL/GenBank/DDBJ databases">
        <title>Novel species identification of genus Shewanella.</title>
        <authorList>
            <person name="Liu G."/>
            <person name="Zhang Q."/>
        </authorList>
    </citation>
    <scope>NUCLEOTIDE SEQUENCE [LARGE SCALE GENOMIC DNA]</scope>
    <source>
        <strain evidence="2 3">FJAT-52962</strain>
    </source>
</reference>
<keyword evidence="1" id="KW-1133">Transmembrane helix</keyword>
<protein>
    <submittedName>
        <fullName evidence="2">Superinfection exclusion B family protein</fullName>
    </submittedName>
</protein>
<feature type="transmembrane region" description="Helical" evidence="1">
    <location>
        <begin position="21"/>
        <end position="40"/>
    </location>
</feature>
<evidence type="ECO:0000313" key="2">
    <source>
        <dbReference type="EMBL" id="QSX37675.1"/>
    </source>
</evidence>
<organism evidence="2 3">
    <name type="scientific">Shewanella sedimentimangrovi</name>
    <dbReference type="NCBI Taxonomy" id="2814293"/>
    <lineage>
        <taxon>Bacteria</taxon>
        <taxon>Pseudomonadati</taxon>
        <taxon>Pseudomonadota</taxon>
        <taxon>Gammaproteobacteria</taxon>
        <taxon>Alteromonadales</taxon>
        <taxon>Shewanellaceae</taxon>
        <taxon>Shewanella</taxon>
    </lineage>
</organism>